<dbReference type="InterPro" id="IPR005546">
    <property type="entry name" value="Autotransporte_beta"/>
</dbReference>
<feature type="signal peptide" evidence="2">
    <location>
        <begin position="1"/>
        <end position="30"/>
    </location>
</feature>
<proteinExistence type="predicted"/>
<gene>
    <name evidence="4" type="ORF">HNQ60_005316</name>
</gene>
<dbReference type="EMBL" id="JACHHZ010000007">
    <property type="protein sequence ID" value="MBB6096394.1"/>
    <property type="molecule type" value="Genomic_DNA"/>
</dbReference>
<name>A0A841HUR2_9GAMM</name>
<organism evidence="4 5">
    <name type="scientific">Povalibacter uvarum</name>
    <dbReference type="NCBI Taxonomy" id="732238"/>
    <lineage>
        <taxon>Bacteria</taxon>
        <taxon>Pseudomonadati</taxon>
        <taxon>Pseudomonadota</taxon>
        <taxon>Gammaproteobacteria</taxon>
        <taxon>Steroidobacterales</taxon>
        <taxon>Steroidobacteraceae</taxon>
        <taxon>Povalibacter</taxon>
    </lineage>
</organism>
<feature type="region of interest" description="Disordered" evidence="1">
    <location>
        <begin position="68"/>
        <end position="122"/>
    </location>
</feature>
<dbReference type="Gene3D" id="2.40.128.130">
    <property type="entry name" value="Autotransporter beta-domain"/>
    <property type="match status" value="1"/>
</dbReference>
<reference evidence="4 5" key="1">
    <citation type="submission" date="2020-08" db="EMBL/GenBank/DDBJ databases">
        <title>Genomic Encyclopedia of Type Strains, Phase IV (KMG-IV): sequencing the most valuable type-strain genomes for metagenomic binning, comparative biology and taxonomic classification.</title>
        <authorList>
            <person name="Goeker M."/>
        </authorList>
    </citation>
    <scope>NUCLEOTIDE SEQUENCE [LARGE SCALE GENOMIC DNA]</scope>
    <source>
        <strain evidence="4 5">DSM 26723</strain>
    </source>
</reference>
<dbReference type="InterPro" id="IPR006315">
    <property type="entry name" value="OM_autotransptr_brl_dom"/>
</dbReference>
<evidence type="ECO:0000256" key="1">
    <source>
        <dbReference type="SAM" id="MobiDB-lite"/>
    </source>
</evidence>
<keyword evidence="2" id="KW-0732">Signal</keyword>
<evidence type="ECO:0000313" key="4">
    <source>
        <dbReference type="EMBL" id="MBB6096394.1"/>
    </source>
</evidence>
<dbReference type="GO" id="GO:0019867">
    <property type="term" value="C:outer membrane"/>
    <property type="evidence" value="ECO:0007669"/>
    <property type="project" value="InterPro"/>
</dbReference>
<sequence length="426" mass="46801">MKMNAFERRRRATLSFCIVISTLLTLPVAAQTLDEQYAFYLDAKCDEMNFEREGDGVLLPGQAGPRLESYCSGLPPTGGGGSTTASGGGAGASSGQGSAVSDATLRRRRDRARGEEQPAADETSIVEVGRLSAFLSVDYQREHQHATRYETGRRSNLAGLLLGSDYRFGTTGLIGLGLRLNERSGDFDNDTGDFRIRANGAVLYGSWFPRPSVFIDANATIDRRKLEVQRIVTVRKEVFGNPMFPPNIVYDPPPAAVDADSDSTEWNLELRSGADFSAGVFTWGPRVALTSRRTETDAFTESGDTPMTLAFDAQTEDSLRTAVGFQATRAFNRSTAVWVVQFNADWIHEFEDDQRIITARFAEDLRPDPTQLAFLDAPPDRDVYAGRLSLVAVFAHGFSAFANIEGLLGHDYIDRYGATLGLRREF</sequence>
<keyword evidence="5" id="KW-1185">Reference proteome</keyword>
<comment type="caution">
    <text evidence="4">The sequence shown here is derived from an EMBL/GenBank/DDBJ whole genome shotgun (WGS) entry which is preliminary data.</text>
</comment>
<feature type="compositionally biased region" description="Gly residues" evidence="1">
    <location>
        <begin position="76"/>
        <end position="94"/>
    </location>
</feature>
<evidence type="ECO:0000256" key="2">
    <source>
        <dbReference type="SAM" id="SignalP"/>
    </source>
</evidence>
<dbReference type="NCBIfam" id="TIGR01414">
    <property type="entry name" value="autotrans_barl"/>
    <property type="match status" value="1"/>
</dbReference>
<dbReference type="SMART" id="SM00869">
    <property type="entry name" value="Autotransporter"/>
    <property type="match status" value="1"/>
</dbReference>
<dbReference type="PROSITE" id="PS51208">
    <property type="entry name" value="AUTOTRANSPORTER"/>
    <property type="match status" value="1"/>
</dbReference>
<evidence type="ECO:0000313" key="5">
    <source>
        <dbReference type="Proteomes" id="UP000588068"/>
    </source>
</evidence>
<feature type="chain" id="PRO_5032286190" description="Autotransporter domain-containing protein" evidence="2">
    <location>
        <begin position="31"/>
        <end position="426"/>
    </location>
</feature>
<dbReference type="Pfam" id="PF03797">
    <property type="entry name" value="Autotransporter"/>
    <property type="match status" value="1"/>
</dbReference>
<protein>
    <recommendedName>
        <fullName evidence="3">Autotransporter domain-containing protein</fullName>
    </recommendedName>
</protein>
<dbReference type="RefSeq" id="WP_184335776.1">
    <property type="nucleotide sequence ID" value="NZ_JACHHZ010000007.1"/>
</dbReference>
<dbReference type="Proteomes" id="UP000588068">
    <property type="component" value="Unassembled WGS sequence"/>
</dbReference>
<accession>A0A841HUR2</accession>
<dbReference type="SUPFAM" id="SSF103515">
    <property type="entry name" value="Autotransporter"/>
    <property type="match status" value="1"/>
</dbReference>
<feature type="domain" description="Autotransporter" evidence="3">
    <location>
        <begin position="126"/>
        <end position="426"/>
    </location>
</feature>
<dbReference type="AlphaFoldDB" id="A0A841HUR2"/>
<evidence type="ECO:0000259" key="3">
    <source>
        <dbReference type="PROSITE" id="PS51208"/>
    </source>
</evidence>
<dbReference type="InterPro" id="IPR036709">
    <property type="entry name" value="Autotransporte_beta_dom_sf"/>
</dbReference>